<dbReference type="GO" id="GO:0009401">
    <property type="term" value="P:phosphoenolpyruvate-dependent sugar phosphotransferase system"/>
    <property type="evidence" value="ECO:0007669"/>
    <property type="project" value="InterPro"/>
</dbReference>
<keyword evidence="7 8" id="KW-0472">Membrane</keyword>
<dbReference type="PANTHER" id="PTHR33989">
    <property type="match status" value="1"/>
</dbReference>
<feature type="transmembrane region" description="Helical" evidence="9">
    <location>
        <begin position="390"/>
        <end position="417"/>
    </location>
</feature>
<gene>
    <name evidence="11" type="ORF">EDD71_11611</name>
</gene>
<dbReference type="RefSeq" id="WP_133628557.1">
    <property type="nucleotide sequence ID" value="NZ_SOAZ01000016.1"/>
</dbReference>
<keyword evidence="2 8" id="KW-0813">Transport</keyword>
<feature type="transmembrane region" description="Helical" evidence="9">
    <location>
        <begin position="222"/>
        <end position="245"/>
    </location>
</feature>
<dbReference type="InterPro" id="IPR004501">
    <property type="entry name" value="PTS_EIIC_3"/>
</dbReference>
<sequence length="447" mass="48438">MSLKTEQIGDKIISNVMKFVNLKAVVAVKEGMMYTLPVTLIGSVFLLLANIPIPAFNAWMAEQFGKTWTDPLLQAYNSSFSIIALIAVFGIAYSYTRNEGYPAVPAGVIGLISFLITLNQTTTAPDKSVITGVIPRTWLGGRGMVTAIIIGLIVGYTYSWFLRKKITIKLPDSVPTGVSNQFAALIPGFVIIVGATVVYHVFKVVLKTTFIEFIYKVLQTPLQGFTDSLPGALLISIFISFFWWFGVHGSQIVNAVTQSLLLANMAANQSILDGGQALTIENGARVVTEQFRALFLQFGGSGLTLGLVLCMILVGKSAQSKSVGKLALGPGIFNINEPVLFGFPIVMNPIMFIPFVAAPTVAAVITYYAIKFGFMAPFSGVNVPWTTPPIISGFLVSGWKGALLQVILTLTSTAIYFPFFKKQDQILLEQERQSQMEAAIDSSSVRA</sequence>
<evidence type="ECO:0000256" key="1">
    <source>
        <dbReference type="ARBA" id="ARBA00004651"/>
    </source>
</evidence>
<dbReference type="GO" id="GO:1901264">
    <property type="term" value="P:carbohydrate derivative transport"/>
    <property type="evidence" value="ECO:0007669"/>
    <property type="project" value="TreeGrafter"/>
</dbReference>
<evidence type="ECO:0000256" key="6">
    <source>
        <dbReference type="ARBA" id="ARBA00022989"/>
    </source>
</evidence>
<keyword evidence="5 9" id="KW-0812">Transmembrane</keyword>
<protein>
    <recommendedName>
        <fullName evidence="8">Permease IIC component</fullName>
    </recommendedName>
</protein>
<comment type="function">
    <text evidence="8">The phosphoenolpyruvate-dependent sugar phosphotransferase system (PTS), a major carbohydrate active -transport system, catalyzes the phosphorylation of incoming sugar substrates concomitant with their translocation across the cell membrane.</text>
</comment>
<organism evidence="11 12">
    <name type="scientific">Fonticella tunisiensis</name>
    <dbReference type="NCBI Taxonomy" id="1096341"/>
    <lineage>
        <taxon>Bacteria</taxon>
        <taxon>Bacillati</taxon>
        <taxon>Bacillota</taxon>
        <taxon>Clostridia</taxon>
        <taxon>Eubacteriales</taxon>
        <taxon>Clostridiaceae</taxon>
        <taxon>Fonticella</taxon>
    </lineage>
</organism>
<feature type="transmembrane region" description="Helical" evidence="9">
    <location>
        <begin position="73"/>
        <end position="93"/>
    </location>
</feature>
<feature type="transmembrane region" description="Helical" evidence="9">
    <location>
        <begin position="182"/>
        <end position="202"/>
    </location>
</feature>
<dbReference type="GO" id="GO:0008982">
    <property type="term" value="F:protein-N(PI)-phosphohistidine-sugar phosphotransferase activity"/>
    <property type="evidence" value="ECO:0007669"/>
    <property type="project" value="UniProtKB-UniRule"/>
</dbReference>
<feature type="domain" description="PTS EIIC type-3" evidence="10">
    <location>
        <begin position="8"/>
        <end position="419"/>
    </location>
</feature>
<evidence type="ECO:0000259" key="10">
    <source>
        <dbReference type="PROSITE" id="PS51105"/>
    </source>
</evidence>
<evidence type="ECO:0000313" key="11">
    <source>
        <dbReference type="EMBL" id="TDT51928.1"/>
    </source>
</evidence>
<dbReference type="PIRSF" id="PIRSF006351">
    <property type="entry name" value="PTS_EIIC-Cellobiose"/>
    <property type="match status" value="1"/>
</dbReference>
<evidence type="ECO:0000256" key="7">
    <source>
        <dbReference type="ARBA" id="ARBA00023136"/>
    </source>
</evidence>
<name>A0A4R7KBL4_9CLOT</name>
<dbReference type="Proteomes" id="UP000295325">
    <property type="component" value="Unassembled WGS sequence"/>
</dbReference>
<dbReference type="NCBIfam" id="TIGR00410">
    <property type="entry name" value="lacE"/>
    <property type="match status" value="1"/>
</dbReference>
<accession>A0A4R7KBL4</accession>
<proteinExistence type="predicted"/>
<dbReference type="EMBL" id="SOAZ01000016">
    <property type="protein sequence ID" value="TDT51928.1"/>
    <property type="molecule type" value="Genomic_DNA"/>
</dbReference>
<dbReference type="Pfam" id="PF02378">
    <property type="entry name" value="PTS_EIIC"/>
    <property type="match status" value="1"/>
</dbReference>
<evidence type="ECO:0000256" key="2">
    <source>
        <dbReference type="ARBA" id="ARBA00022448"/>
    </source>
</evidence>
<keyword evidence="12" id="KW-1185">Reference proteome</keyword>
<evidence type="ECO:0000256" key="8">
    <source>
        <dbReference type="PIRNR" id="PIRNR006351"/>
    </source>
</evidence>
<dbReference type="PANTHER" id="PTHR33989:SF4">
    <property type="entry name" value="PTS SYSTEM N,N'-DIACETYLCHITOBIOSE-SPECIFIC EIIC COMPONENT"/>
    <property type="match status" value="1"/>
</dbReference>
<evidence type="ECO:0000256" key="9">
    <source>
        <dbReference type="SAM" id="Phobius"/>
    </source>
</evidence>
<evidence type="ECO:0000256" key="5">
    <source>
        <dbReference type="ARBA" id="ARBA00022692"/>
    </source>
</evidence>
<dbReference type="InterPro" id="IPR051088">
    <property type="entry name" value="PTS_Sugar-EIIC/EIIB"/>
</dbReference>
<dbReference type="AlphaFoldDB" id="A0A4R7KBL4"/>
<feature type="transmembrane region" description="Helical" evidence="9">
    <location>
        <begin position="138"/>
        <end position="161"/>
    </location>
</feature>
<evidence type="ECO:0000313" key="12">
    <source>
        <dbReference type="Proteomes" id="UP000295325"/>
    </source>
</evidence>
<comment type="subcellular location">
    <subcellularLocation>
        <location evidence="1">Cell membrane</location>
        <topology evidence="1">Multi-pass membrane protein</topology>
    </subcellularLocation>
</comment>
<feature type="transmembrane region" description="Helical" evidence="9">
    <location>
        <begin position="33"/>
        <end position="53"/>
    </location>
</feature>
<keyword evidence="6 9" id="KW-1133">Transmembrane helix</keyword>
<keyword evidence="3 8" id="KW-1003">Cell membrane</keyword>
<dbReference type="InterPro" id="IPR003352">
    <property type="entry name" value="PTS_EIIC"/>
</dbReference>
<feature type="transmembrane region" description="Helical" evidence="9">
    <location>
        <begin position="100"/>
        <end position="118"/>
    </location>
</feature>
<keyword evidence="4 8" id="KW-0762">Sugar transport</keyword>
<evidence type="ECO:0000256" key="4">
    <source>
        <dbReference type="ARBA" id="ARBA00022597"/>
    </source>
</evidence>
<feature type="transmembrane region" description="Helical" evidence="9">
    <location>
        <begin position="291"/>
        <end position="315"/>
    </location>
</feature>
<dbReference type="PROSITE" id="PS51105">
    <property type="entry name" value="PTS_EIIC_TYPE_3"/>
    <property type="match status" value="1"/>
</dbReference>
<reference evidence="11 12" key="1">
    <citation type="submission" date="2019-03" db="EMBL/GenBank/DDBJ databases">
        <title>Genomic Encyclopedia of Type Strains, Phase IV (KMG-IV): sequencing the most valuable type-strain genomes for metagenomic binning, comparative biology and taxonomic classification.</title>
        <authorList>
            <person name="Goeker M."/>
        </authorList>
    </citation>
    <scope>NUCLEOTIDE SEQUENCE [LARGE SCALE GENOMIC DNA]</scope>
    <source>
        <strain evidence="11 12">DSM 24455</strain>
    </source>
</reference>
<dbReference type="InterPro" id="IPR004796">
    <property type="entry name" value="PTS_IIC_cello"/>
</dbReference>
<dbReference type="OrthoDB" id="1641940at2"/>
<dbReference type="GO" id="GO:0005886">
    <property type="term" value="C:plasma membrane"/>
    <property type="evidence" value="ECO:0007669"/>
    <property type="project" value="UniProtKB-SubCell"/>
</dbReference>
<evidence type="ECO:0000256" key="3">
    <source>
        <dbReference type="ARBA" id="ARBA00022475"/>
    </source>
</evidence>
<comment type="caution">
    <text evidence="11">The sequence shown here is derived from an EMBL/GenBank/DDBJ whole genome shotgun (WGS) entry which is preliminary data.</text>
</comment>